<feature type="transmembrane region" description="Helical" evidence="1">
    <location>
        <begin position="208"/>
        <end position="230"/>
    </location>
</feature>
<protein>
    <submittedName>
        <fullName evidence="2">Uncharacterized protein</fullName>
    </submittedName>
</protein>
<keyword evidence="1" id="KW-0812">Transmembrane</keyword>
<keyword evidence="1" id="KW-1133">Transmembrane helix</keyword>
<feature type="transmembrane region" description="Helical" evidence="1">
    <location>
        <begin position="142"/>
        <end position="167"/>
    </location>
</feature>
<dbReference type="EMBL" id="JAKILJ010000140">
    <property type="protein sequence ID" value="MCL1107917.1"/>
    <property type="molecule type" value="Genomic_DNA"/>
</dbReference>
<dbReference type="RefSeq" id="WP_188927295.1">
    <property type="nucleotide sequence ID" value="NZ_BMQI01000123.1"/>
</dbReference>
<keyword evidence="3" id="KW-1185">Reference proteome</keyword>
<name>A0A9X1ZAI2_9GAMM</name>
<organism evidence="2 3">
    <name type="scientific">Shewanella algicola</name>
    <dbReference type="NCBI Taxonomy" id="640633"/>
    <lineage>
        <taxon>Bacteria</taxon>
        <taxon>Pseudomonadati</taxon>
        <taxon>Pseudomonadota</taxon>
        <taxon>Gammaproteobacteria</taxon>
        <taxon>Alteromonadales</taxon>
        <taxon>Shewanellaceae</taxon>
        <taxon>Shewanella</taxon>
    </lineage>
</organism>
<keyword evidence="1" id="KW-0472">Membrane</keyword>
<proteinExistence type="predicted"/>
<sequence length="311" mass="35598">MYSAQNLQDVELRILGYSFKNLGAYKEFILFIGAIVTPISALVAAYKKYIDALIKECIAKIAPDENVRDFYKHIWVDYAADALFKKMAKGEKIHEHGFSVLLAAFILLILALILITLLLASFFIQIVVIYDVFVNPATPGYINTFVIVFALSSILFSWLVSIVQLLMPEVDYSNYGKVANLEKEDPEKYKKLMDEISKEEAKKDAKSIILTSALTYLITFSGLSFIWYGLTLQEISVFLPKAVTGAMFVMFFSNELLGFVRKISYRWFFKSYPEGKEGRMKVFTKLQKFLSFMKILSPMLLTIIYSQYAFQ</sequence>
<feature type="transmembrane region" description="Helical" evidence="1">
    <location>
        <begin position="242"/>
        <end position="260"/>
    </location>
</feature>
<accession>A0A9X1ZAI2</accession>
<feature type="transmembrane region" description="Helical" evidence="1">
    <location>
        <begin position="97"/>
        <end position="130"/>
    </location>
</feature>
<dbReference type="Proteomes" id="UP001139408">
    <property type="component" value="Unassembled WGS sequence"/>
</dbReference>
<evidence type="ECO:0000313" key="3">
    <source>
        <dbReference type="Proteomes" id="UP001139408"/>
    </source>
</evidence>
<feature type="transmembrane region" description="Helical" evidence="1">
    <location>
        <begin position="289"/>
        <end position="310"/>
    </location>
</feature>
<feature type="transmembrane region" description="Helical" evidence="1">
    <location>
        <begin position="28"/>
        <end position="46"/>
    </location>
</feature>
<reference evidence="2" key="1">
    <citation type="submission" date="2022-01" db="EMBL/GenBank/DDBJ databases">
        <title>Whole genome-based taxonomy of the Shewanellaceae.</title>
        <authorList>
            <person name="Martin-Rodriguez A.J."/>
        </authorList>
    </citation>
    <scope>NUCLEOTIDE SEQUENCE</scope>
    <source>
        <strain evidence="2">DSM 23803</strain>
    </source>
</reference>
<comment type="caution">
    <text evidence="2">The sequence shown here is derived from an EMBL/GenBank/DDBJ whole genome shotgun (WGS) entry which is preliminary data.</text>
</comment>
<evidence type="ECO:0000256" key="1">
    <source>
        <dbReference type="SAM" id="Phobius"/>
    </source>
</evidence>
<gene>
    <name evidence="2" type="ORF">L2749_22270</name>
</gene>
<evidence type="ECO:0000313" key="2">
    <source>
        <dbReference type="EMBL" id="MCL1107917.1"/>
    </source>
</evidence>
<dbReference type="AlphaFoldDB" id="A0A9X1ZAI2"/>